<dbReference type="Proteomes" id="UP000027446">
    <property type="component" value="Unassembled WGS sequence"/>
</dbReference>
<dbReference type="SUPFAM" id="SSF56935">
    <property type="entry name" value="Porins"/>
    <property type="match status" value="1"/>
</dbReference>
<dbReference type="EMBL" id="ARYH01000003">
    <property type="protein sequence ID" value="KCZ82888.1"/>
    <property type="molecule type" value="Genomic_DNA"/>
</dbReference>
<dbReference type="eggNOG" id="COG3203">
    <property type="taxonomic scope" value="Bacteria"/>
</dbReference>
<dbReference type="PATRIC" id="fig|1280949.3.peg.2923"/>
<comment type="caution">
    <text evidence="2">The sequence shown here is derived from an EMBL/GenBank/DDBJ whole genome shotgun (WGS) entry which is preliminary data.</text>
</comment>
<proteinExistence type="predicted"/>
<reference evidence="2 3" key="1">
    <citation type="journal article" date="2014" name="Antonie Van Leeuwenhoek">
        <title>Hyphomonas beringensis sp. nov. and Hyphomonas chukchiensis sp. nov., isolated from surface seawater of the Bering Sea and Chukchi Sea.</title>
        <authorList>
            <person name="Li C."/>
            <person name="Lai Q."/>
            <person name="Li G."/>
            <person name="Dong C."/>
            <person name="Wang J."/>
            <person name="Liao Y."/>
            <person name="Shao Z."/>
        </authorList>
    </citation>
    <scope>NUCLEOTIDE SEQUENCE [LARGE SCALE GENOMIC DNA]</scope>
    <source>
        <strain evidence="2 3">MHS-3</strain>
    </source>
</reference>
<dbReference type="STRING" id="1280949.HAD_14412"/>
<evidence type="ECO:0000256" key="1">
    <source>
        <dbReference type="SAM" id="Coils"/>
    </source>
</evidence>
<evidence type="ECO:0000313" key="2">
    <source>
        <dbReference type="EMBL" id="KCZ82888.1"/>
    </source>
</evidence>
<feature type="coiled-coil region" evidence="1">
    <location>
        <begin position="16"/>
        <end position="43"/>
    </location>
</feature>
<protein>
    <recommendedName>
        <fullName evidence="4">Porin</fullName>
    </recommendedName>
</protein>
<name>A0A069E5S3_9PROT</name>
<organism evidence="2 3">
    <name type="scientific">Hyphomonas adhaerens MHS-3</name>
    <dbReference type="NCBI Taxonomy" id="1280949"/>
    <lineage>
        <taxon>Bacteria</taxon>
        <taxon>Pseudomonadati</taxon>
        <taxon>Pseudomonadota</taxon>
        <taxon>Alphaproteobacteria</taxon>
        <taxon>Hyphomonadales</taxon>
        <taxon>Hyphomonadaceae</taxon>
        <taxon>Hyphomonas</taxon>
    </lineage>
</organism>
<sequence>MLSASAAVMALAANAEQSVEERIAALEAMVADLKAELAAEKTETDADIVRIETTAAEAAPAATAPKTDGFLVGDTTLRFGGIVDLDVHATSLSDGSIASGSIARDFYIPGATPVGGEGADFTDFTAESSRFFFSASKPAGEDTVEGYIELDFLGSGQGNELVSNSYSPRLRRAFVKYGNWLAGQEWSTFQNTSAIPESASFLILSDGMVFIRQPQIRYTTGNWMFALENPNTTTLNAGSRDENLLPDVVARYNFSGDYGNVSVAGIARQLRADFGVSEDETFGYGVSVSGRVKAGAKDDIRFNLVGGEGIGRYVGLAASRSTALDPNGKLEAIPSYGGLVAWRHPFGETARFNVGYSGLFVDNPDYLPANTTTRSVQSAYGAILWDVAPKVTVGVELLHGIREVESGADGAISRFTFSTKYAF</sequence>
<evidence type="ECO:0008006" key="4">
    <source>
        <dbReference type="Google" id="ProtNLM"/>
    </source>
</evidence>
<dbReference type="InterPro" id="IPR045748">
    <property type="entry name" value="DcaP"/>
</dbReference>
<keyword evidence="1" id="KW-0175">Coiled coil</keyword>
<accession>A0A069E5S3</accession>
<dbReference type="Pfam" id="PF19577">
    <property type="entry name" value="DcaP"/>
    <property type="match status" value="1"/>
</dbReference>
<keyword evidence="3" id="KW-1185">Reference proteome</keyword>
<dbReference type="AlphaFoldDB" id="A0A069E5S3"/>
<gene>
    <name evidence="2" type="ORF">HAD_14412</name>
</gene>
<evidence type="ECO:0000313" key="3">
    <source>
        <dbReference type="Proteomes" id="UP000027446"/>
    </source>
</evidence>